<keyword evidence="2" id="KW-1185">Reference proteome</keyword>
<protein>
    <submittedName>
        <fullName evidence="1">Thermonuclease family protein</fullName>
    </submittedName>
</protein>
<accession>A0ABT3QYI3</accession>
<proteinExistence type="predicted"/>
<dbReference type="RefSeq" id="WP_265961665.1">
    <property type="nucleotide sequence ID" value="NZ_JAPEVI010000003.1"/>
</dbReference>
<dbReference type="Proteomes" id="UP001300261">
    <property type="component" value="Unassembled WGS sequence"/>
</dbReference>
<sequence length="124" mass="13782">MKSTVLLTCTQLLAISGDSIQCDRIPMRDLGDGGPFHSSYVAPEIYRARCQKERELGVAAKARMQEFLDTPGVQVFYSGNQGFLEWPLVRVILPNGRSAGSVLMEEGLVQVMPSDEFPDWCNEN</sequence>
<comment type="caution">
    <text evidence="1">The sequence shown here is derived from an EMBL/GenBank/DDBJ whole genome shotgun (WGS) entry which is preliminary data.</text>
</comment>
<evidence type="ECO:0000313" key="1">
    <source>
        <dbReference type="EMBL" id="MCX2721960.1"/>
    </source>
</evidence>
<name>A0ABT3QYI3_9HYPH</name>
<gene>
    <name evidence="1" type="ORF">ON753_06010</name>
</gene>
<evidence type="ECO:0000313" key="2">
    <source>
        <dbReference type="Proteomes" id="UP001300261"/>
    </source>
</evidence>
<organism evidence="1 2">
    <name type="scientific">Roseibium salinum</name>
    <dbReference type="NCBI Taxonomy" id="1604349"/>
    <lineage>
        <taxon>Bacteria</taxon>
        <taxon>Pseudomonadati</taxon>
        <taxon>Pseudomonadota</taxon>
        <taxon>Alphaproteobacteria</taxon>
        <taxon>Hyphomicrobiales</taxon>
        <taxon>Stappiaceae</taxon>
        <taxon>Roseibium</taxon>
    </lineage>
</organism>
<dbReference type="EMBL" id="JAPEVI010000003">
    <property type="protein sequence ID" value="MCX2721960.1"/>
    <property type="molecule type" value="Genomic_DNA"/>
</dbReference>
<reference evidence="1 2" key="1">
    <citation type="journal article" date="2016" name="Int. J. Syst. Evol. Microbiol.">
        <title>Labrenzia salina sp. nov., isolated from the rhizosphere of the halophyte Arthrocnemum macrostachyum.</title>
        <authorList>
            <person name="Camacho M."/>
            <person name="Redondo-Gomez S."/>
            <person name="Rodriguez-Llorente I."/>
            <person name="Rohde M."/>
            <person name="Sproer C."/>
            <person name="Schumann P."/>
            <person name="Klenk H.P."/>
            <person name="Montero-Calasanz M.D.C."/>
        </authorList>
    </citation>
    <scope>NUCLEOTIDE SEQUENCE [LARGE SCALE GENOMIC DNA]</scope>
    <source>
        <strain evidence="1 2">DSM 29163</strain>
    </source>
</reference>